<evidence type="ECO:0000313" key="2">
    <source>
        <dbReference type="Proteomes" id="UP000244168"/>
    </source>
</evidence>
<reference evidence="1 2" key="1">
    <citation type="submission" date="2018-04" db="EMBL/GenBank/DDBJ databases">
        <title>Genomic Encyclopedia of Archaeal and Bacterial Type Strains, Phase II (KMG-II): from individual species to whole genera.</title>
        <authorList>
            <person name="Goeker M."/>
        </authorList>
    </citation>
    <scope>NUCLEOTIDE SEQUENCE [LARGE SCALE GENOMIC DNA]</scope>
    <source>
        <strain evidence="1 2">DSM 26809</strain>
    </source>
</reference>
<dbReference type="EMBL" id="QAOQ01000017">
    <property type="protein sequence ID" value="PTQ91828.1"/>
    <property type="molecule type" value="Genomic_DNA"/>
</dbReference>
<organism evidence="1 2">
    <name type="scientific">Mucilaginibacter yixingensis</name>
    <dbReference type="NCBI Taxonomy" id="1295612"/>
    <lineage>
        <taxon>Bacteria</taxon>
        <taxon>Pseudomonadati</taxon>
        <taxon>Bacteroidota</taxon>
        <taxon>Sphingobacteriia</taxon>
        <taxon>Sphingobacteriales</taxon>
        <taxon>Sphingobacteriaceae</taxon>
        <taxon>Mucilaginibacter</taxon>
    </lineage>
</organism>
<name>A0A2T5J486_9SPHI</name>
<dbReference type="AlphaFoldDB" id="A0A2T5J486"/>
<protein>
    <submittedName>
        <fullName evidence="1">Uncharacterized protein</fullName>
    </submittedName>
</protein>
<keyword evidence="2" id="KW-1185">Reference proteome</keyword>
<dbReference type="Proteomes" id="UP000244168">
    <property type="component" value="Unassembled WGS sequence"/>
</dbReference>
<sequence length="33" mass="3834">MVKIKEKYVGEFADIDHLISAQTDHRFRGKVTT</sequence>
<comment type="caution">
    <text evidence="1">The sequence shown here is derived from an EMBL/GenBank/DDBJ whole genome shotgun (WGS) entry which is preliminary data.</text>
</comment>
<gene>
    <name evidence="1" type="ORF">C8P68_1171</name>
</gene>
<accession>A0A2T5J486</accession>
<evidence type="ECO:0000313" key="1">
    <source>
        <dbReference type="EMBL" id="PTQ91828.1"/>
    </source>
</evidence>
<proteinExistence type="predicted"/>